<protein>
    <submittedName>
        <fullName evidence="2">Uncharacterized protein</fullName>
    </submittedName>
</protein>
<name>A0A833W8X0_PHYIN</name>
<reference evidence="2" key="1">
    <citation type="submission" date="2020-04" db="EMBL/GenBank/DDBJ databases">
        <title>Hybrid Assembly of Korean Phytophthora infestans isolates.</title>
        <authorList>
            <person name="Prokchorchik M."/>
            <person name="Lee Y."/>
            <person name="Seo J."/>
            <person name="Cho J.-H."/>
            <person name="Park Y.-E."/>
            <person name="Jang D.-C."/>
            <person name="Im J.-S."/>
            <person name="Choi J.-G."/>
            <person name="Park H.-J."/>
            <person name="Lee G.-B."/>
            <person name="Lee Y.-G."/>
            <person name="Hong S.-Y."/>
            <person name="Cho K."/>
            <person name="Sohn K.H."/>
        </authorList>
    </citation>
    <scope>NUCLEOTIDE SEQUENCE</scope>
    <source>
        <strain evidence="2">KR_1_A1</strain>
    </source>
</reference>
<dbReference type="AlphaFoldDB" id="A0A833W8X0"/>
<feature type="chain" id="PRO_5032323144" evidence="1">
    <location>
        <begin position="20"/>
        <end position="272"/>
    </location>
</feature>
<evidence type="ECO:0000313" key="2">
    <source>
        <dbReference type="EMBL" id="KAF4033232.1"/>
    </source>
</evidence>
<evidence type="ECO:0000256" key="1">
    <source>
        <dbReference type="SAM" id="SignalP"/>
    </source>
</evidence>
<sequence>MARIPVVLSIICLLPCATTSPFQSFETTTASARIGVVCTKVESIISSLSRICICEPCHIGELDESSDTCIYKEQEGLDLSDGSDLMTDQPLLELADWFLTEEEITASRRIFPRADLATYTTGNVVDTYTMTEEFFDAAFKDLSSTTSGDRVMLAGWSTDLIPFQPKVDQGNKSRFNSVIEGVVQRGGTFNALVWANLIEQSQNVKVRDVINAIPAPSILGDKPLFLFDDRATTVTSSHHQKTLIIASRNSTGVDEHPVAFVGGLVAWIPVSK</sequence>
<gene>
    <name evidence="2" type="ORF">GN244_ATG14929</name>
</gene>
<feature type="signal peptide" evidence="1">
    <location>
        <begin position="1"/>
        <end position="19"/>
    </location>
</feature>
<organism evidence="2 3">
    <name type="scientific">Phytophthora infestans</name>
    <name type="common">Potato late blight agent</name>
    <name type="synonym">Botrytis infestans</name>
    <dbReference type="NCBI Taxonomy" id="4787"/>
    <lineage>
        <taxon>Eukaryota</taxon>
        <taxon>Sar</taxon>
        <taxon>Stramenopiles</taxon>
        <taxon>Oomycota</taxon>
        <taxon>Peronosporomycetes</taxon>
        <taxon>Peronosporales</taxon>
        <taxon>Peronosporaceae</taxon>
        <taxon>Phytophthora</taxon>
    </lineage>
</organism>
<comment type="caution">
    <text evidence="2">The sequence shown here is derived from an EMBL/GenBank/DDBJ whole genome shotgun (WGS) entry which is preliminary data.</text>
</comment>
<evidence type="ECO:0000313" key="3">
    <source>
        <dbReference type="Proteomes" id="UP000602510"/>
    </source>
</evidence>
<dbReference type="EMBL" id="WSZM01000434">
    <property type="protein sequence ID" value="KAF4033232.1"/>
    <property type="molecule type" value="Genomic_DNA"/>
</dbReference>
<proteinExistence type="predicted"/>
<accession>A0A833W8X0</accession>
<keyword evidence="1" id="KW-0732">Signal</keyword>
<dbReference type="Proteomes" id="UP000602510">
    <property type="component" value="Unassembled WGS sequence"/>
</dbReference>
<keyword evidence="3" id="KW-1185">Reference proteome</keyword>